<accession>A0AAE9WA55</accession>
<dbReference type="Pfam" id="PF02463">
    <property type="entry name" value="SMC_N"/>
    <property type="match status" value="2"/>
</dbReference>
<evidence type="ECO:0000256" key="4">
    <source>
        <dbReference type="ARBA" id="ARBA00022741"/>
    </source>
</evidence>
<dbReference type="Proteomes" id="UP001212411">
    <property type="component" value="Chromosome 1"/>
</dbReference>
<dbReference type="SMART" id="SM00968">
    <property type="entry name" value="SMC_hinge"/>
    <property type="match status" value="1"/>
</dbReference>
<dbReference type="GO" id="GO:0051301">
    <property type="term" value="P:cell division"/>
    <property type="evidence" value="ECO:0007669"/>
    <property type="project" value="UniProtKB-KW"/>
</dbReference>
<feature type="coiled-coil region" evidence="12">
    <location>
        <begin position="531"/>
        <end position="614"/>
    </location>
</feature>
<dbReference type="RefSeq" id="XP_056035051.1">
    <property type="nucleotide sequence ID" value="XM_056180214.1"/>
</dbReference>
<dbReference type="GO" id="GO:0007076">
    <property type="term" value="P:mitotic chromosome condensation"/>
    <property type="evidence" value="ECO:0007669"/>
    <property type="project" value="UniProtKB-ARBA"/>
</dbReference>
<dbReference type="InterPro" id="IPR024704">
    <property type="entry name" value="SMC"/>
</dbReference>
<keyword evidence="5" id="KW-0498">Mitosis</keyword>
<dbReference type="PIRSF" id="PIRSF005719">
    <property type="entry name" value="SMC"/>
    <property type="match status" value="1"/>
</dbReference>
<dbReference type="Gene3D" id="1.10.287.1490">
    <property type="match status" value="1"/>
</dbReference>
<keyword evidence="7 12" id="KW-0175">Coiled coil</keyword>
<keyword evidence="16" id="KW-1185">Reference proteome</keyword>
<dbReference type="Gene3D" id="1.20.1060.20">
    <property type="match status" value="1"/>
</dbReference>
<dbReference type="SUPFAM" id="SSF75553">
    <property type="entry name" value="Smc hinge domain"/>
    <property type="match status" value="1"/>
</dbReference>
<dbReference type="KEGG" id="som:SOMG_01421"/>
<dbReference type="InterPro" id="IPR027417">
    <property type="entry name" value="P-loop_NTPase"/>
</dbReference>
<evidence type="ECO:0000313" key="15">
    <source>
        <dbReference type="EMBL" id="WBW70808.1"/>
    </source>
</evidence>
<dbReference type="GeneID" id="80874903"/>
<keyword evidence="6" id="KW-0067">ATP-binding</keyword>
<dbReference type="EMBL" id="CP115611">
    <property type="protein sequence ID" value="WBW70808.1"/>
    <property type="molecule type" value="Genomic_DNA"/>
</dbReference>
<dbReference type="GO" id="GO:0005524">
    <property type="term" value="F:ATP binding"/>
    <property type="evidence" value="ECO:0007669"/>
    <property type="project" value="UniProtKB-KW"/>
</dbReference>
<evidence type="ECO:0000256" key="7">
    <source>
        <dbReference type="ARBA" id="ARBA00023054"/>
    </source>
</evidence>
<feature type="domain" description="SMC hinge" evidence="14">
    <location>
        <begin position="652"/>
        <end position="765"/>
    </location>
</feature>
<dbReference type="InterPro" id="IPR003395">
    <property type="entry name" value="RecF/RecN/SMC_N"/>
</dbReference>
<keyword evidence="3" id="KW-0132">Cell division</keyword>
<feature type="compositionally biased region" description="Basic and acidic residues" evidence="13">
    <location>
        <begin position="414"/>
        <end position="432"/>
    </location>
</feature>
<keyword evidence="4" id="KW-0547">Nucleotide-binding</keyword>
<evidence type="ECO:0000313" key="16">
    <source>
        <dbReference type="Proteomes" id="UP001212411"/>
    </source>
</evidence>
<keyword evidence="8" id="KW-0226">DNA condensation</keyword>
<feature type="region of interest" description="Disordered" evidence="13">
    <location>
        <begin position="83"/>
        <end position="104"/>
    </location>
</feature>
<dbReference type="GO" id="GO:0000796">
    <property type="term" value="C:condensin complex"/>
    <property type="evidence" value="ECO:0007669"/>
    <property type="project" value="TreeGrafter"/>
</dbReference>
<dbReference type="GO" id="GO:0005634">
    <property type="term" value="C:nucleus"/>
    <property type="evidence" value="ECO:0007669"/>
    <property type="project" value="UniProtKB-SubCell"/>
</dbReference>
<evidence type="ECO:0000256" key="1">
    <source>
        <dbReference type="ARBA" id="ARBA00004123"/>
    </source>
</evidence>
<proteinExistence type="inferred from homology"/>
<keyword evidence="10" id="KW-0131">Cell cycle</keyword>
<dbReference type="Pfam" id="PF06470">
    <property type="entry name" value="SMC_hinge"/>
    <property type="match status" value="1"/>
</dbReference>
<feature type="region of interest" description="Disordered" evidence="13">
    <location>
        <begin position="411"/>
        <end position="432"/>
    </location>
</feature>
<dbReference type="InterPro" id="IPR036277">
    <property type="entry name" value="SMC_hinge_sf"/>
</dbReference>
<feature type="region of interest" description="Disordered" evidence="13">
    <location>
        <begin position="1"/>
        <end position="45"/>
    </location>
</feature>
<comment type="similarity">
    <text evidence="2">Belongs to the SMC family. SMC4 subfamily.</text>
</comment>
<evidence type="ECO:0000256" key="10">
    <source>
        <dbReference type="ARBA" id="ARBA00023306"/>
    </source>
</evidence>
<evidence type="ECO:0000256" key="12">
    <source>
        <dbReference type="SAM" id="Coils"/>
    </source>
</evidence>
<evidence type="ECO:0000256" key="13">
    <source>
        <dbReference type="SAM" id="MobiDB-lite"/>
    </source>
</evidence>
<keyword evidence="9 11" id="KW-0539">Nucleus</keyword>
<feature type="compositionally biased region" description="Low complexity" evidence="13">
    <location>
        <begin position="88"/>
        <end position="101"/>
    </location>
</feature>
<dbReference type="Gene3D" id="3.30.70.1620">
    <property type="match status" value="1"/>
</dbReference>
<reference evidence="15 16" key="1">
    <citation type="journal article" date="2023" name="G3 (Bethesda)">
        <title>A high-quality reference genome for the fission yeast Schizosaccharomyces osmophilus.</title>
        <authorList>
            <person name="Jia G.S."/>
            <person name="Zhang W.C."/>
            <person name="Liang Y."/>
            <person name="Liu X.H."/>
            <person name="Rhind N."/>
            <person name="Pidoux A."/>
            <person name="Brysch-Herzberg M."/>
            <person name="Du L.L."/>
        </authorList>
    </citation>
    <scope>NUCLEOTIDE SEQUENCE [LARGE SCALE GENOMIC DNA]</scope>
    <source>
        <strain evidence="15 16">CBS 15793</strain>
    </source>
</reference>
<evidence type="ECO:0000256" key="8">
    <source>
        <dbReference type="ARBA" id="ARBA00023067"/>
    </source>
</evidence>
<evidence type="ECO:0000256" key="9">
    <source>
        <dbReference type="ARBA" id="ARBA00023242"/>
    </source>
</evidence>
<dbReference type="PANTHER" id="PTHR18937">
    <property type="entry name" value="STRUCTURAL MAINTENANCE OF CHROMOSOMES SMC FAMILY MEMBER"/>
    <property type="match status" value="1"/>
</dbReference>
<dbReference type="FunFam" id="3.40.50.300:FF:000481">
    <property type="entry name" value="Structural maintenance of chromosomes 4"/>
    <property type="match status" value="1"/>
</dbReference>
<evidence type="ECO:0000256" key="5">
    <source>
        <dbReference type="ARBA" id="ARBA00022776"/>
    </source>
</evidence>
<feature type="coiled-coil region" evidence="12">
    <location>
        <begin position="812"/>
        <end position="853"/>
    </location>
</feature>
<evidence type="ECO:0000256" key="6">
    <source>
        <dbReference type="ARBA" id="ARBA00022840"/>
    </source>
</evidence>
<evidence type="ECO:0000256" key="3">
    <source>
        <dbReference type="ARBA" id="ARBA00022618"/>
    </source>
</evidence>
<gene>
    <name evidence="15" type="primary">cut3</name>
    <name evidence="15" type="ORF">SOMG_01421</name>
</gene>
<dbReference type="SUPFAM" id="SSF52540">
    <property type="entry name" value="P-loop containing nucleoside triphosphate hydrolases"/>
    <property type="match status" value="2"/>
</dbReference>
<dbReference type="Gene3D" id="3.40.50.300">
    <property type="entry name" value="P-loop containing nucleotide triphosphate hydrolases"/>
    <property type="match status" value="2"/>
</dbReference>
<dbReference type="GO" id="GO:0016887">
    <property type="term" value="F:ATP hydrolysis activity"/>
    <property type="evidence" value="ECO:0007669"/>
    <property type="project" value="InterPro"/>
</dbReference>
<sequence>MSDKGPTRTSSVPSIVDATPDRAERPRKQVRQVVTTPSRSEDPSRIVKLEQTPSQGFHSQFLKKRITDSLRERPNLLNKFISANQETPSKPSAPNSFNSSNAGDSSLIEDTITEQENLDVLAPRLVVYQLTLKNFKSYAGTQIIGPFHPSFSSIVGPNGSGKSNVIDALLFVFGFRASKLRQTKASALIHKSAAHPSLESCDVEIVFKEVNPDSSYIDGSELSIRRSAYKNNVSKYFLNNAESSFSTVSNVLKERGVDLNHKRFLILQGEVESIAQMKPKALTESDDGLLEYLEDIIGTSRYKPIIEEKINELTALSNVCNEKENRFQLVVAERNKLESSKNVVLDILRDENNLNRKLHTLYQLNLFELKSKKDLVMSILQKLENSYKSKNDNFNENEKVVSQMVEELTQLKSKVQDSKTSNRTEKRERQRYEQQAVKIEEKWKHLSSKQKKNQKQLETLSANKSELEYSLDTHGDLHHRLTQEMDDIVSKLSTEEDQLNKIRESLRGKTEGISNAIEEKQKLMAPSEKKINELNSVKQVTKAELDMLLEQEKNSNEEQQNAISSLEKSLAEQKEKTQLLNSKKNHHNTIKKESQGLERNVSDLKRKKSELHRTIAQSRVKLEEIRSTLSSSRSRGNVLGGLQTLHDSGQLAGFHGRLGDLATIDSKYDIAISTACPALNHIVVDNLEVGQKCIAFLRSNNLGRSSFIVLGALQEKNLKPIQTPENVPRLFDLLHYKNDIFAPAFFSVLQNTLVADNLEQANRIAFGKTRWRVVTLNGQLIDKSGTMTGGGTRVKQGGMASQLPAEISPVALNNIENQTTDAENRHRQVSEQLQALLEKSDILKNEIPSLELEISKLHLDLSAFNNLVEGAKNQVSNSRKALKDERGLHDRKQKLSANLNKLQQQIDSINDSNAGVVAEVRELQDKIMQIGGIKYRIQKSKVDDLHEQHKFVKEKIANINFEKRKNEQRVHSIERELESLQSDLSTTQKEIETNEKELSLLREKTKEYTVKIDKLSNIIHDINDSISELNNRVEFESKEINSMKAERLDLENKLTEQKSAHADVLNNEKKLRKLLSELILHDLREYDQSEAQAPEFQEFSEDELASMNKQSLYEGISEFKKKTEEKEVDVGVLQAYLKCTKDAENKALDFEAETQKRNSVKQTVTDLQTQRLDEFMEGFSIISQKLKAMYQIITMGGNAELELVDSLDPFSEGVLFSIMPPKKSWKNISNLSGGEKTLSSLALVFALHNYKPTPLYVMDEIDAALDFKNVSIVANYIKERTKNAQFIVISLRSNMFELSSRLVGIYKTASMTKSVTMNNQDLQMNAEKDLDHTTLQVN</sequence>
<feature type="coiled-coil region" evidence="12">
    <location>
        <begin position="963"/>
        <end position="1060"/>
    </location>
</feature>
<dbReference type="PANTHER" id="PTHR18937:SF172">
    <property type="entry name" value="STRUCTURAL MAINTENANCE OF CHROMOSOMES PROTEIN"/>
    <property type="match status" value="1"/>
</dbReference>
<dbReference type="InterPro" id="IPR010935">
    <property type="entry name" value="SMC_hinge"/>
</dbReference>
<evidence type="ECO:0000259" key="14">
    <source>
        <dbReference type="SMART" id="SM00968"/>
    </source>
</evidence>
<organism evidence="15 16">
    <name type="scientific">Schizosaccharomyces osmophilus</name>
    <dbReference type="NCBI Taxonomy" id="2545709"/>
    <lineage>
        <taxon>Eukaryota</taxon>
        <taxon>Fungi</taxon>
        <taxon>Dikarya</taxon>
        <taxon>Ascomycota</taxon>
        <taxon>Taphrinomycotina</taxon>
        <taxon>Schizosaccharomycetes</taxon>
        <taxon>Schizosaccharomycetales</taxon>
        <taxon>Schizosaccharomycetaceae</taxon>
        <taxon>Schizosaccharomyces</taxon>
    </lineage>
</organism>
<evidence type="ECO:0000256" key="2">
    <source>
        <dbReference type="ARBA" id="ARBA00006005"/>
    </source>
</evidence>
<protein>
    <recommendedName>
        <fullName evidence="11">Structural maintenance of chromosomes protein</fullName>
    </recommendedName>
</protein>
<evidence type="ECO:0000256" key="11">
    <source>
        <dbReference type="PIRNR" id="PIRNR005719"/>
    </source>
</evidence>
<feature type="coiled-coil region" evidence="12">
    <location>
        <begin position="885"/>
        <end position="912"/>
    </location>
</feature>
<comment type="subcellular location">
    <subcellularLocation>
        <location evidence="1 11">Nucleus</location>
    </subcellularLocation>
</comment>
<name>A0AAE9WA55_9SCHI</name>